<evidence type="ECO:0000256" key="6">
    <source>
        <dbReference type="ARBA" id="ARBA00023136"/>
    </source>
</evidence>
<dbReference type="Pfam" id="PF13677">
    <property type="entry name" value="MotB_plug"/>
    <property type="match status" value="1"/>
</dbReference>
<keyword evidence="3" id="KW-1003">Cell membrane</keyword>
<keyword evidence="6 7" id="KW-0472">Membrane</keyword>
<dbReference type="AlphaFoldDB" id="A0A1L8CUL5"/>
<dbReference type="EMBL" id="BDJK01000015">
    <property type="protein sequence ID" value="GAV22529.1"/>
    <property type="molecule type" value="Genomic_DNA"/>
</dbReference>
<keyword evidence="11" id="KW-1185">Reference proteome</keyword>
<proteinExistence type="inferred from homology"/>
<dbReference type="Proteomes" id="UP000187485">
    <property type="component" value="Unassembled WGS sequence"/>
</dbReference>
<accession>A0A1L8CUL5</accession>
<evidence type="ECO:0000256" key="4">
    <source>
        <dbReference type="ARBA" id="ARBA00022692"/>
    </source>
</evidence>
<evidence type="ECO:0000313" key="10">
    <source>
        <dbReference type="EMBL" id="GAV22529.1"/>
    </source>
</evidence>
<keyword evidence="4 8" id="KW-0812">Transmembrane</keyword>
<dbReference type="RefSeq" id="WP_075859013.1">
    <property type="nucleotide sequence ID" value="NZ_BDJK01000015.1"/>
</dbReference>
<dbReference type="OrthoDB" id="9815217at2"/>
<reference evidence="11" key="1">
    <citation type="submission" date="2016-12" db="EMBL/GenBank/DDBJ databases">
        <title>Draft Genome Sequences od Carboxydothermus pertinax and islandicus, Hydrogenogenic Carboxydotrophic Bacteria.</title>
        <authorList>
            <person name="Fukuyama Y."/>
            <person name="Ohmae K."/>
            <person name="Yoneda Y."/>
            <person name="Yoshida T."/>
            <person name="Sako Y."/>
        </authorList>
    </citation>
    <scope>NUCLEOTIDE SEQUENCE [LARGE SCALE GENOMIC DNA]</scope>
    <source>
        <strain evidence="11">Ug1</strain>
    </source>
</reference>
<gene>
    <name evidence="10" type="ORF">cpu_10390</name>
</gene>
<dbReference type="Pfam" id="PF00691">
    <property type="entry name" value="OmpA"/>
    <property type="match status" value="1"/>
</dbReference>
<evidence type="ECO:0000256" key="1">
    <source>
        <dbReference type="ARBA" id="ARBA00004162"/>
    </source>
</evidence>
<comment type="caution">
    <text evidence="10">The sequence shown here is derived from an EMBL/GenBank/DDBJ whole genome shotgun (WGS) entry which is preliminary data.</text>
</comment>
<dbReference type="SUPFAM" id="SSF103088">
    <property type="entry name" value="OmpA-like"/>
    <property type="match status" value="1"/>
</dbReference>
<dbReference type="Gene3D" id="3.30.1330.60">
    <property type="entry name" value="OmpA-like domain"/>
    <property type="match status" value="1"/>
</dbReference>
<evidence type="ECO:0000259" key="9">
    <source>
        <dbReference type="PROSITE" id="PS51123"/>
    </source>
</evidence>
<dbReference type="InterPro" id="IPR006665">
    <property type="entry name" value="OmpA-like"/>
</dbReference>
<comment type="subcellular location">
    <subcellularLocation>
        <location evidence="1">Cell membrane</location>
        <topology evidence="1">Single-pass membrane protein</topology>
    </subcellularLocation>
</comment>
<sequence>MKRRPHEGKKPNHERWLITYADMITLLMVMFIVLYALSNVDANKFRALADSLSKALGGGGIVLTNVGPDVVTGSNASVSGSMGKSNNEQLPAVDEKDLKETANLAIIKTKVESYIKAKGLNASVTATLEERGVVISFKDAILFKLGSAELTPKARTIVRQIGEILLPLPNYIRIEGHTDNLPIKTSKYPSNWELSTARATSVVHELIDELNFPPYRLSAIGYGEYRPKVPNNSEQNRQKNRRVDIVILKTKYDVAEPKSEKSAGSK</sequence>
<dbReference type="STRING" id="870242.cpu_10390"/>
<organism evidence="10 11">
    <name type="scientific">Carboxydothermus pertinax</name>
    <dbReference type="NCBI Taxonomy" id="870242"/>
    <lineage>
        <taxon>Bacteria</taxon>
        <taxon>Bacillati</taxon>
        <taxon>Bacillota</taxon>
        <taxon>Clostridia</taxon>
        <taxon>Thermoanaerobacterales</taxon>
        <taxon>Thermoanaerobacteraceae</taxon>
        <taxon>Carboxydothermus</taxon>
    </lineage>
</organism>
<dbReference type="InterPro" id="IPR050330">
    <property type="entry name" value="Bact_OuterMem_StrucFunc"/>
</dbReference>
<dbReference type="PROSITE" id="PS51123">
    <property type="entry name" value="OMPA_2"/>
    <property type="match status" value="1"/>
</dbReference>
<evidence type="ECO:0000313" key="11">
    <source>
        <dbReference type="Proteomes" id="UP000187485"/>
    </source>
</evidence>
<dbReference type="CDD" id="cd07185">
    <property type="entry name" value="OmpA_C-like"/>
    <property type="match status" value="1"/>
</dbReference>
<evidence type="ECO:0000256" key="7">
    <source>
        <dbReference type="PROSITE-ProRule" id="PRU00473"/>
    </source>
</evidence>
<comment type="similarity">
    <text evidence="2">Belongs to the MotB family.</text>
</comment>
<dbReference type="GO" id="GO:0005886">
    <property type="term" value="C:plasma membrane"/>
    <property type="evidence" value="ECO:0007669"/>
    <property type="project" value="UniProtKB-SubCell"/>
</dbReference>
<name>A0A1L8CUL5_9THEO</name>
<dbReference type="PANTHER" id="PTHR30329:SF21">
    <property type="entry name" value="LIPOPROTEIN YIAD-RELATED"/>
    <property type="match status" value="1"/>
</dbReference>
<keyword evidence="5 8" id="KW-1133">Transmembrane helix</keyword>
<feature type="domain" description="OmpA-like" evidence="9">
    <location>
        <begin position="130"/>
        <end position="251"/>
    </location>
</feature>
<dbReference type="InterPro" id="IPR025713">
    <property type="entry name" value="MotB-like_N_dom"/>
</dbReference>
<dbReference type="InterPro" id="IPR036737">
    <property type="entry name" value="OmpA-like_sf"/>
</dbReference>
<evidence type="ECO:0000256" key="2">
    <source>
        <dbReference type="ARBA" id="ARBA00008914"/>
    </source>
</evidence>
<evidence type="ECO:0000256" key="3">
    <source>
        <dbReference type="ARBA" id="ARBA00022475"/>
    </source>
</evidence>
<dbReference type="PANTHER" id="PTHR30329">
    <property type="entry name" value="STATOR ELEMENT OF FLAGELLAR MOTOR COMPLEX"/>
    <property type="match status" value="1"/>
</dbReference>
<evidence type="ECO:0000256" key="8">
    <source>
        <dbReference type="SAM" id="Phobius"/>
    </source>
</evidence>
<feature type="transmembrane region" description="Helical" evidence="8">
    <location>
        <begin position="20"/>
        <end position="38"/>
    </location>
</feature>
<protein>
    <submittedName>
        <fullName evidence="10">Chemotaxis protein MotB</fullName>
    </submittedName>
</protein>
<evidence type="ECO:0000256" key="5">
    <source>
        <dbReference type="ARBA" id="ARBA00022989"/>
    </source>
</evidence>